<sequence>MASQAVYHALKSPSDPPQVGGPSKIQIAVSAWEDKTLYMPNKNQVIVEWVLTKLLKDKANSSQCNCLLDLRFWALLSGILSESKGLKPWLLPQLNKVPLAPIITSFLNLLPGVKAQLRSSLLTEVFQSLVHIWPLAVHKISAESLSETFGALLEALQADSDPIEPLRQISGFITSALRLSVNNSSNKKKLSSVFIQTHLRAWIATSQHIVPDIRESVYVTGTELLFNSDTLRQTLNEDHPLFAALRDIPDGLLYPILPRIFLSFVQGTRKHRTTLFPQSSGHNPAALLEQVRFSCFSFFGSCQALLNANTQTALIWKTRVNLLIVVEEENLFGVSHVDSQIILQGIVPLVLFVLGSENEGKTSEDMQINHPLVPTGPNEEIASLTVECLSKLMQIDHDLILKDIPRVLTELLHIPASPSLLHFLELLLEYHIKARTMHTHIESLFAAMATHCQRLHSSDIQHQYQWMFSSSVLHPTHLGWLVNATRKFLTPSQTGQIAKFVSETLRTCWDQFSGTTDLESCNCLTLTFCSSAQLASAILTALPLHTILDLTLREVQDSIDEIKATFLPSVLAKVLKTIRKNPADMWMWQVMAAAILRLQYALNTPYSDKLWSKVESASREAHLLPELHLELFRMLLRWSTPDEPDGSQNSFERLLTYLEVNIDSKDTSWSGNPYSLSFGTRGGKESALAVLHMILDRWLPLFDVIASSSHIHRFVKILFTATVAPRVSENVDMQTLLLNALSSAQFWELPNLRTAILAFADSSTSTLAEALPELTPNMVATVLSTYQLLVMFPIDFLSRTLRTELVRRAINAELLCNSVPEMRRAVAMVRVFIYNVVLYVGSVDQPIPILSRYLSHLLHYGSSSQIRQNPEDVTLNLVRLFFTALLKSGETGSAEAILDILRSCLPSDNLNSAGQSSVLIRLVETLTEGFSPQSLSNDVRAEVSNLERRLTTALATYGDDIGSLFASQDIMNLWLHALSLRRWLELDGSRLPVVGPKLCAWASTGSTPLAENSDGNRTAAFAVLVQELHWTPSNHRLQQLDLIVAIYVSFSQLTDANAQIQLDQLLSRMCNTLSESEFRHVLNLTSECVSDVAHSADYMAQIVHLSALLLREHPPGTLKHSQSFMTACLNIFLDRAIFCSGPLPLRSEVLRLLRQQCADHPASLRSSDIGCIISLLSSFVGKSKVHDDKTSAAICHEITATIGALIRLRRDLVVTTLPSLGMVLQQLIATIRRPRPQLGAKQAALVADSLPLWVNSACAVSPNEGKDLSRLLETLTIKTTIRSHSASDTQRPESLARPFSKHAAYVLKAYIDAMNDPLCTLPADLRKDIRPGLFALCSMLNDHDRDAMMVSALDAGGKLIMKNLWTEYEKQKYVGKG</sequence>
<protein>
    <submittedName>
        <fullName evidence="2">Urb2 domain-containing protein</fullName>
    </submittedName>
</protein>
<name>A0AAW0EG03_9AGAR</name>
<dbReference type="Proteomes" id="UP001362999">
    <property type="component" value="Unassembled WGS sequence"/>
</dbReference>
<accession>A0AAW0EG03</accession>
<dbReference type="InterPro" id="IPR052609">
    <property type="entry name" value="Ribosome_Biogenesis_Reg"/>
</dbReference>
<organism evidence="2 3">
    <name type="scientific">Favolaschia claudopus</name>
    <dbReference type="NCBI Taxonomy" id="2862362"/>
    <lineage>
        <taxon>Eukaryota</taxon>
        <taxon>Fungi</taxon>
        <taxon>Dikarya</taxon>
        <taxon>Basidiomycota</taxon>
        <taxon>Agaricomycotina</taxon>
        <taxon>Agaricomycetes</taxon>
        <taxon>Agaricomycetidae</taxon>
        <taxon>Agaricales</taxon>
        <taxon>Marasmiineae</taxon>
        <taxon>Mycenaceae</taxon>
        <taxon>Favolaschia</taxon>
    </lineage>
</organism>
<feature type="domain" description="Nucleolar 27S pre-rRNA processing Urb2/Npa2 C-terminal" evidence="1">
    <location>
        <begin position="1148"/>
        <end position="1376"/>
    </location>
</feature>
<gene>
    <name evidence="2" type="ORF">R3P38DRAFT_2824358</name>
</gene>
<evidence type="ECO:0000259" key="1">
    <source>
        <dbReference type="Pfam" id="PF10441"/>
    </source>
</evidence>
<dbReference type="EMBL" id="JAWWNJ010000001">
    <property type="protein sequence ID" value="KAK7064414.1"/>
    <property type="molecule type" value="Genomic_DNA"/>
</dbReference>
<dbReference type="GO" id="GO:0005730">
    <property type="term" value="C:nucleolus"/>
    <property type="evidence" value="ECO:0007669"/>
    <property type="project" value="TreeGrafter"/>
</dbReference>
<reference evidence="2 3" key="1">
    <citation type="journal article" date="2024" name="J Genomics">
        <title>Draft genome sequencing and assembly of Favolaschia claudopus CIRM-BRFM 2984 isolated from oak limbs.</title>
        <authorList>
            <person name="Navarro D."/>
            <person name="Drula E."/>
            <person name="Chaduli D."/>
            <person name="Cazenave R."/>
            <person name="Ahrendt S."/>
            <person name="Wang J."/>
            <person name="Lipzen A."/>
            <person name="Daum C."/>
            <person name="Barry K."/>
            <person name="Grigoriev I.V."/>
            <person name="Favel A."/>
            <person name="Rosso M.N."/>
            <person name="Martin F."/>
        </authorList>
    </citation>
    <scope>NUCLEOTIDE SEQUENCE [LARGE SCALE GENOMIC DNA]</scope>
    <source>
        <strain evidence="2 3">CIRM-BRFM 2984</strain>
    </source>
</reference>
<proteinExistence type="predicted"/>
<evidence type="ECO:0000313" key="3">
    <source>
        <dbReference type="Proteomes" id="UP001362999"/>
    </source>
</evidence>
<dbReference type="Pfam" id="PF10441">
    <property type="entry name" value="Urb2"/>
    <property type="match status" value="1"/>
</dbReference>
<dbReference type="InterPro" id="IPR018849">
    <property type="entry name" value="Urb2/Npa2_C"/>
</dbReference>
<comment type="caution">
    <text evidence="2">The sequence shown here is derived from an EMBL/GenBank/DDBJ whole genome shotgun (WGS) entry which is preliminary data.</text>
</comment>
<dbReference type="GO" id="GO:0042254">
    <property type="term" value="P:ribosome biogenesis"/>
    <property type="evidence" value="ECO:0007669"/>
    <property type="project" value="TreeGrafter"/>
</dbReference>
<evidence type="ECO:0000313" key="2">
    <source>
        <dbReference type="EMBL" id="KAK7064414.1"/>
    </source>
</evidence>
<dbReference type="PANTHER" id="PTHR15682:SF2">
    <property type="entry name" value="UNHEALTHY RIBOSOME BIOGENESIS PROTEIN 2 HOMOLOG"/>
    <property type="match status" value="1"/>
</dbReference>
<dbReference type="PANTHER" id="PTHR15682">
    <property type="entry name" value="UNHEALTHY RIBOSOME BIOGENESIS PROTEIN 2 HOMOLOG"/>
    <property type="match status" value="1"/>
</dbReference>
<keyword evidence="3" id="KW-1185">Reference proteome</keyword>